<dbReference type="GO" id="GO:0016787">
    <property type="term" value="F:hydrolase activity"/>
    <property type="evidence" value="ECO:0007669"/>
    <property type="project" value="UniProtKB-KW"/>
</dbReference>
<organism evidence="4 5">
    <name type="scientific">Aspergillus campestris (strain IBT 28561)</name>
    <dbReference type="NCBI Taxonomy" id="1392248"/>
    <lineage>
        <taxon>Eukaryota</taxon>
        <taxon>Fungi</taxon>
        <taxon>Dikarya</taxon>
        <taxon>Ascomycota</taxon>
        <taxon>Pezizomycotina</taxon>
        <taxon>Eurotiomycetes</taxon>
        <taxon>Eurotiomycetidae</taxon>
        <taxon>Eurotiales</taxon>
        <taxon>Aspergillaceae</taxon>
        <taxon>Aspergillus</taxon>
        <taxon>Aspergillus subgen. Circumdati</taxon>
    </lineage>
</organism>
<reference evidence="4" key="1">
    <citation type="submission" date="2016-12" db="EMBL/GenBank/DDBJ databases">
        <title>The genomes of Aspergillus section Nigri reveals drivers in fungal speciation.</title>
        <authorList>
            <consortium name="DOE Joint Genome Institute"/>
            <person name="Vesth T.C."/>
            <person name="Nybo J."/>
            <person name="Theobald S."/>
            <person name="Brandl J."/>
            <person name="Frisvad J.C."/>
            <person name="Nielsen K.F."/>
            <person name="Lyhne E.K."/>
            <person name="Kogle M.E."/>
            <person name="Kuo A."/>
            <person name="Riley R."/>
            <person name="Clum A."/>
            <person name="Nolan M."/>
            <person name="Lipzen A."/>
            <person name="Salamov A."/>
            <person name="Henrissat B."/>
            <person name="Wiebenga A."/>
            <person name="De vries R.P."/>
            <person name="Grigoriev I.V."/>
            <person name="Mortensen U.H."/>
            <person name="Andersen M.R."/>
            <person name="Baker S.E."/>
        </authorList>
    </citation>
    <scope>NUCLEOTIDE SEQUENCE</scope>
    <source>
        <strain evidence="4">IBT 28561</strain>
    </source>
</reference>
<dbReference type="Proteomes" id="UP000234254">
    <property type="component" value="Unassembled WGS sequence"/>
</dbReference>
<evidence type="ECO:0000313" key="5">
    <source>
        <dbReference type="Proteomes" id="UP000234254"/>
    </source>
</evidence>
<dbReference type="EMBL" id="MSFM01000016">
    <property type="protein sequence ID" value="PKY00167.1"/>
    <property type="molecule type" value="Genomic_DNA"/>
</dbReference>
<sequence>MFNGVSLTLREKLDFIPALGTLWLTIVWAMFTGLWRSEHYPKSWLLHIGYATFRKATARLSIRQMQYVLPPTNKIYEQYARKAKQLANTVDLGDGALGHWIGKHDADTVLIWYHGGGFALPANMAYFKFFGTLVGDASRAGKSFSVFTLTYSLAPTATYPTQLRQAVSALRYIAGQNPSKQILLGGDSAGGNLVGGVMSHLAHPHPLIDPLTLSQPLGGAVMIAPWTMMITDFTDHVIDSRGDLITEAVAAPWAGSYLGTAPRDNYTDLADAPVEWFETFPVRKVLVCAGEREILLPVIEQFVEKLRKGFPNEVEYCLGKREGHVAPVYNLHIGDKTETEQGKRVRSWLLEVV</sequence>
<dbReference type="AlphaFoldDB" id="A0A2I1CRC6"/>
<keyword evidence="2" id="KW-0812">Transmembrane</keyword>
<dbReference type="InterPro" id="IPR013094">
    <property type="entry name" value="AB_hydrolase_3"/>
</dbReference>
<proteinExistence type="predicted"/>
<feature type="transmembrane region" description="Helical" evidence="2">
    <location>
        <begin position="15"/>
        <end position="35"/>
    </location>
</feature>
<keyword evidence="5" id="KW-1185">Reference proteome</keyword>
<dbReference type="Pfam" id="PF07859">
    <property type="entry name" value="Abhydrolase_3"/>
    <property type="match status" value="1"/>
</dbReference>
<feature type="domain" description="Alpha/beta hydrolase fold-3" evidence="3">
    <location>
        <begin position="110"/>
        <end position="325"/>
    </location>
</feature>
<evidence type="ECO:0000313" key="4">
    <source>
        <dbReference type="EMBL" id="PKY00167.1"/>
    </source>
</evidence>
<evidence type="ECO:0000259" key="3">
    <source>
        <dbReference type="Pfam" id="PF07859"/>
    </source>
</evidence>
<dbReference type="OrthoDB" id="2152029at2759"/>
<keyword evidence="1" id="KW-0378">Hydrolase</keyword>
<dbReference type="GeneID" id="36547214"/>
<dbReference type="InterPro" id="IPR050300">
    <property type="entry name" value="GDXG_lipolytic_enzyme"/>
</dbReference>
<dbReference type="InterPro" id="IPR029058">
    <property type="entry name" value="AB_hydrolase_fold"/>
</dbReference>
<comment type="caution">
    <text evidence="4">The sequence shown here is derived from an EMBL/GenBank/DDBJ whole genome shotgun (WGS) entry which is preliminary data.</text>
</comment>
<gene>
    <name evidence="4" type="ORF">P168DRAFT_313623</name>
</gene>
<dbReference type="VEuPathDB" id="FungiDB:P168DRAFT_313623"/>
<dbReference type="PANTHER" id="PTHR48081">
    <property type="entry name" value="AB HYDROLASE SUPERFAMILY PROTEIN C4A8.06C"/>
    <property type="match status" value="1"/>
</dbReference>
<name>A0A2I1CRC6_ASPC2</name>
<evidence type="ECO:0000256" key="2">
    <source>
        <dbReference type="SAM" id="Phobius"/>
    </source>
</evidence>
<dbReference type="PANTHER" id="PTHR48081:SF21">
    <property type="entry name" value="LIPASE_THIOESTERASE FAMILY PROTEIN (AFU_ORTHOLOGUE AFUA_8G02590)"/>
    <property type="match status" value="1"/>
</dbReference>
<evidence type="ECO:0000256" key="1">
    <source>
        <dbReference type="ARBA" id="ARBA00022801"/>
    </source>
</evidence>
<dbReference type="Gene3D" id="3.40.50.1820">
    <property type="entry name" value="alpha/beta hydrolase"/>
    <property type="match status" value="1"/>
</dbReference>
<accession>A0A2I1CRC6</accession>
<protein>
    <submittedName>
        <fullName evidence="4">Lipase/thioesterase family protein</fullName>
    </submittedName>
</protein>
<keyword evidence="2" id="KW-1133">Transmembrane helix</keyword>
<dbReference type="RefSeq" id="XP_024688761.1">
    <property type="nucleotide sequence ID" value="XM_024839690.1"/>
</dbReference>
<dbReference type="SUPFAM" id="SSF53474">
    <property type="entry name" value="alpha/beta-Hydrolases"/>
    <property type="match status" value="1"/>
</dbReference>
<keyword evidence="2" id="KW-0472">Membrane</keyword>